<keyword evidence="1" id="KW-0167">Capsid protein</keyword>
<keyword evidence="1" id="KW-0946">Virion</keyword>
<dbReference type="NCBIfam" id="TIGR02904">
    <property type="entry name" value="spore_ysxE"/>
    <property type="match status" value="1"/>
</dbReference>
<dbReference type="SUPFAM" id="SSF56112">
    <property type="entry name" value="Protein kinase-like (PK-like)"/>
    <property type="match status" value="1"/>
</dbReference>
<dbReference type="Gene3D" id="3.30.200.20">
    <property type="entry name" value="Phosphorylase Kinase, domain 1"/>
    <property type="match status" value="1"/>
</dbReference>
<reference evidence="1 2" key="1">
    <citation type="submission" date="2016-10" db="EMBL/GenBank/DDBJ databases">
        <title>Draft genome sequences of four alkaliphilic bacteria belonging to the Anaerobacillus genus.</title>
        <authorList>
            <person name="Bassil N.M."/>
            <person name="Lloyd J.R."/>
        </authorList>
    </citation>
    <scope>NUCLEOTIDE SEQUENCE [LARGE SCALE GENOMIC DNA]</scope>
    <source>
        <strain evidence="1 2">DSM 18345</strain>
    </source>
</reference>
<protein>
    <submittedName>
        <fullName evidence="1">Spore coat protein YsxE</fullName>
    </submittedName>
</protein>
<dbReference type="AlphaFoldDB" id="A0A1S2LGH4"/>
<name>A0A1S2LGH4_9BACI</name>
<dbReference type="Gene3D" id="3.90.1200.10">
    <property type="match status" value="1"/>
</dbReference>
<keyword evidence="2" id="KW-1185">Reference proteome</keyword>
<dbReference type="InterPro" id="IPR014253">
    <property type="entry name" value="Spore_coat_YsxE"/>
</dbReference>
<evidence type="ECO:0000313" key="1">
    <source>
        <dbReference type="EMBL" id="OIJ10585.1"/>
    </source>
</evidence>
<comment type="caution">
    <text evidence="1">The sequence shown here is derived from an EMBL/GenBank/DDBJ whole genome shotgun (WGS) entry which is preliminary data.</text>
</comment>
<dbReference type="Proteomes" id="UP000179524">
    <property type="component" value="Unassembled WGS sequence"/>
</dbReference>
<evidence type="ECO:0000313" key="2">
    <source>
        <dbReference type="Proteomes" id="UP000179524"/>
    </source>
</evidence>
<accession>A0A1S2LGH4</accession>
<gene>
    <name evidence="1" type="ORF">BKP37_18820</name>
</gene>
<sequence>MINNAAPRNSIGHILFQYDLYPGKIEQFGKVKKITSPKGTFALKESNMTQEQANWFSHVMRRLEKIDYYQVVPVIPNKYGDLTITHGNKTFYLQPWFWEEAEVPDEKKEIILFRQLGKLHSLTVKPQEFSKDTIENSYQELLKRWEKRRLEMEYFAELCERKTYMSPFELTFLTHYSRMEQLANTASNYLKEWYDDCLEKQTFRAVLCHGKLDRSHIFYHPNGYGYLFNFEKAVLDTPVRDLAISFRKSFQYTLWKEDQGADWLGTYERYLLLEEEEKKLFASYLIYPELIYNCVDHYNRRDGSITELQYVQILEKRIITMTRVNHFIHNILLKKESSQPSE</sequence>
<dbReference type="InterPro" id="IPR011009">
    <property type="entry name" value="Kinase-like_dom_sf"/>
</dbReference>
<dbReference type="GO" id="GO:0042601">
    <property type="term" value="C:endospore-forming forespore"/>
    <property type="evidence" value="ECO:0007669"/>
    <property type="project" value="TreeGrafter"/>
</dbReference>
<dbReference type="EMBL" id="MLQR01000050">
    <property type="protein sequence ID" value="OIJ10585.1"/>
    <property type="molecule type" value="Genomic_DNA"/>
</dbReference>
<proteinExistence type="predicted"/>
<dbReference type="InterPro" id="IPR047175">
    <property type="entry name" value="CotS-like"/>
</dbReference>
<dbReference type="PANTHER" id="PTHR39179">
    <property type="entry name" value="SPORE COAT PROTEIN I"/>
    <property type="match status" value="1"/>
</dbReference>
<organism evidence="1 2">
    <name type="scientific">Anaerobacillus alkalilacustris</name>
    <dbReference type="NCBI Taxonomy" id="393763"/>
    <lineage>
        <taxon>Bacteria</taxon>
        <taxon>Bacillati</taxon>
        <taxon>Bacillota</taxon>
        <taxon>Bacilli</taxon>
        <taxon>Bacillales</taxon>
        <taxon>Bacillaceae</taxon>
        <taxon>Anaerobacillus</taxon>
    </lineage>
</organism>
<dbReference type="OrthoDB" id="2379727at2"/>
<dbReference type="RefSeq" id="WP_071311157.1">
    <property type="nucleotide sequence ID" value="NZ_MLQR01000050.1"/>
</dbReference>
<dbReference type="PANTHER" id="PTHR39179:SF3">
    <property type="entry name" value="COTS-RELATED PROTEIN"/>
    <property type="match status" value="1"/>
</dbReference>